<evidence type="ECO:0000256" key="4">
    <source>
        <dbReference type="SAM" id="SignalP"/>
    </source>
</evidence>
<evidence type="ECO:0000256" key="1">
    <source>
        <dbReference type="ARBA" id="ARBA00022448"/>
    </source>
</evidence>
<protein>
    <recommendedName>
        <fullName evidence="5">Organic solvent tolerance-like N-terminal domain-containing protein</fullName>
    </recommendedName>
</protein>
<evidence type="ECO:0000313" key="6">
    <source>
        <dbReference type="EMBL" id="KPH55613.1"/>
    </source>
</evidence>
<keyword evidence="3" id="KW-0574">Periplasm</keyword>
<evidence type="ECO:0000256" key="2">
    <source>
        <dbReference type="ARBA" id="ARBA00022729"/>
    </source>
</evidence>
<dbReference type="InterPro" id="IPR014340">
    <property type="entry name" value="LptA"/>
</dbReference>
<dbReference type="GO" id="GO:0030288">
    <property type="term" value="C:outer membrane-bounded periplasmic space"/>
    <property type="evidence" value="ECO:0007669"/>
    <property type="project" value="TreeGrafter"/>
</dbReference>
<dbReference type="Pfam" id="PF03968">
    <property type="entry name" value="LptD_N"/>
    <property type="match status" value="1"/>
</dbReference>
<reference evidence="6 7" key="1">
    <citation type="submission" date="2014-06" db="EMBL/GenBank/DDBJ databases">
        <title>Helicobacter pullorum isolates in fresh chicken meat - phenotypic and genotypic features.</title>
        <authorList>
            <person name="Borges V."/>
            <person name="Santos A."/>
            <person name="Correia C.B."/>
            <person name="Saraiva M."/>
            <person name="Menard A."/>
            <person name="Vieira L."/>
            <person name="Sampaio D.A."/>
            <person name="Gomes J.P."/>
            <person name="Oleastro M."/>
        </authorList>
    </citation>
    <scope>NUCLEOTIDE SEQUENCE [LARGE SCALE GENOMIC DNA]</scope>
    <source>
        <strain evidence="6 7">229334/12</strain>
    </source>
</reference>
<dbReference type="GO" id="GO:0001530">
    <property type="term" value="F:lipopolysaccharide binding"/>
    <property type="evidence" value="ECO:0007669"/>
    <property type="project" value="InterPro"/>
</dbReference>
<dbReference type="GO" id="GO:0015920">
    <property type="term" value="P:lipopolysaccharide transport"/>
    <property type="evidence" value="ECO:0007669"/>
    <property type="project" value="InterPro"/>
</dbReference>
<dbReference type="Proteomes" id="UP000037997">
    <property type="component" value="Unassembled WGS sequence"/>
</dbReference>
<proteinExistence type="predicted"/>
<dbReference type="Gene3D" id="2.60.450.10">
    <property type="entry name" value="Lipopolysaccharide (LPS) transport protein A like domain"/>
    <property type="match status" value="1"/>
</dbReference>
<dbReference type="NCBIfam" id="TIGR03002">
    <property type="entry name" value="outer_YhbN_LptA"/>
    <property type="match status" value="1"/>
</dbReference>
<dbReference type="EMBL" id="JNOC01000035">
    <property type="protein sequence ID" value="KPH55613.1"/>
    <property type="molecule type" value="Genomic_DNA"/>
</dbReference>
<dbReference type="PANTHER" id="PTHR36504:SF1">
    <property type="entry name" value="LIPOPOLYSACCHARIDE EXPORT SYSTEM PROTEIN LPTA"/>
    <property type="match status" value="1"/>
</dbReference>
<feature type="domain" description="Organic solvent tolerance-like N-terminal" evidence="5">
    <location>
        <begin position="22"/>
        <end position="131"/>
    </location>
</feature>
<accession>A0A0N1EBQ4</accession>
<dbReference type="RefSeq" id="WP_054198087.1">
    <property type="nucleotide sequence ID" value="NZ_CANTXR010000005.1"/>
</dbReference>
<dbReference type="STRING" id="35818.HPU229336_02415"/>
<dbReference type="AlphaFoldDB" id="A0A0N1EBQ4"/>
<dbReference type="InterPro" id="IPR052037">
    <property type="entry name" value="LPS_export_LptA"/>
</dbReference>
<evidence type="ECO:0000313" key="7">
    <source>
        <dbReference type="Proteomes" id="UP000037997"/>
    </source>
</evidence>
<keyword evidence="2 4" id="KW-0732">Signal</keyword>
<feature type="signal peptide" evidence="4">
    <location>
        <begin position="1"/>
        <end position="17"/>
    </location>
</feature>
<dbReference type="PANTHER" id="PTHR36504">
    <property type="entry name" value="LIPOPOLYSACCHARIDE EXPORT SYSTEM PROTEIN LPTA"/>
    <property type="match status" value="1"/>
</dbReference>
<comment type="caution">
    <text evidence="6">The sequence shown here is derived from an EMBL/GenBank/DDBJ whole genome shotgun (WGS) entry which is preliminary data.</text>
</comment>
<evidence type="ECO:0000256" key="3">
    <source>
        <dbReference type="ARBA" id="ARBA00022764"/>
    </source>
</evidence>
<name>A0A0N1EBQ4_9HELI</name>
<keyword evidence="1" id="KW-0813">Transport</keyword>
<gene>
    <name evidence="6" type="ORF">HPU229334_07225</name>
</gene>
<feature type="chain" id="PRO_5005870196" description="Organic solvent tolerance-like N-terminal domain-containing protein" evidence="4">
    <location>
        <begin position="18"/>
        <end position="155"/>
    </location>
</feature>
<organism evidence="6 7">
    <name type="scientific">Helicobacter pullorum</name>
    <dbReference type="NCBI Taxonomy" id="35818"/>
    <lineage>
        <taxon>Bacteria</taxon>
        <taxon>Pseudomonadati</taxon>
        <taxon>Campylobacterota</taxon>
        <taxon>Epsilonproteobacteria</taxon>
        <taxon>Campylobacterales</taxon>
        <taxon>Helicobacteraceae</taxon>
        <taxon>Helicobacter</taxon>
    </lineage>
</organism>
<dbReference type="GO" id="GO:0017089">
    <property type="term" value="F:glycolipid transfer activity"/>
    <property type="evidence" value="ECO:0007669"/>
    <property type="project" value="TreeGrafter"/>
</dbReference>
<dbReference type="InterPro" id="IPR005653">
    <property type="entry name" value="OstA-like_N"/>
</dbReference>
<sequence length="155" mass="18013">MKYLFLILFFVLHPLFADEIVVNAQELIADEKSKITQLKGNVQVIRGDDKLECDEAYIYLDKNNRPEKMHAIGKVHFWLTLKDNRKIQGNSDEVIYLPNTQEYQIIGNAFVEEPAKNNKVKGDKIIIRYEDGYINVLGNDNSPARLIFKLEKEKQ</sequence>
<evidence type="ECO:0000259" key="5">
    <source>
        <dbReference type="Pfam" id="PF03968"/>
    </source>
</evidence>
<dbReference type="PATRIC" id="fig|35818.11.peg.1430"/>
<dbReference type="GO" id="GO:0009279">
    <property type="term" value="C:cell outer membrane"/>
    <property type="evidence" value="ECO:0007669"/>
    <property type="project" value="TreeGrafter"/>
</dbReference>